<dbReference type="EMBL" id="LGGH01000166">
    <property type="protein sequence ID" value="KUK66807.1"/>
    <property type="molecule type" value="Genomic_DNA"/>
</dbReference>
<accession>A0A101I612</accession>
<dbReference type="PATRIC" id="fig|1236046.5.peg.769"/>
<dbReference type="EMBL" id="LGGW01000087">
    <property type="protein sequence ID" value="KUK89481.1"/>
    <property type="molecule type" value="Genomic_DNA"/>
</dbReference>
<evidence type="ECO:0000313" key="1">
    <source>
        <dbReference type="EMBL" id="KUK66807.1"/>
    </source>
</evidence>
<reference evidence="2" key="1">
    <citation type="journal article" date="2015" name="MBio">
        <title>Genome-resolved metagenomic analysis reveals roles for candidate phyla and other microbial community members in biogeochemical transformations in oil reservoirs.</title>
        <authorList>
            <person name="Hu P."/>
            <person name="Tom L."/>
            <person name="Singh A."/>
            <person name="Thomas B.C."/>
            <person name="Baker B.J."/>
            <person name="Piceno Y.M."/>
            <person name="Andersen G.L."/>
            <person name="Banfield J.F."/>
        </authorList>
    </citation>
    <scope>NUCLEOTIDE SEQUENCE [LARGE SCALE GENOMIC DNA]</scope>
    <source>
        <strain evidence="1">46_47</strain>
        <strain evidence="2">46_70</strain>
    </source>
</reference>
<comment type="caution">
    <text evidence="2">The sequence shown here is derived from an EMBL/GenBank/DDBJ whole genome shotgun (WGS) entry which is preliminary data.</text>
</comment>
<evidence type="ECO:0000313" key="2">
    <source>
        <dbReference type="EMBL" id="KUK89481.1"/>
    </source>
</evidence>
<name>A0A101I612_9BACT</name>
<evidence type="ECO:0000313" key="3">
    <source>
        <dbReference type="Proteomes" id="UP000054260"/>
    </source>
</evidence>
<dbReference type="Proteomes" id="UP000055014">
    <property type="component" value="Unassembled WGS sequence"/>
</dbReference>
<protein>
    <submittedName>
        <fullName evidence="2">Uncharacterized protein</fullName>
    </submittedName>
</protein>
<gene>
    <name evidence="1" type="ORF">XD86_1043</name>
    <name evidence="2" type="ORF">XE02_1006</name>
</gene>
<proteinExistence type="predicted"/>
<evidence type="ECO:0000313" key="4">
    <source>
        <dbReference type="Proteomes" id="UP000055014"/>
    </source>
</evidence>
<sequence>MKDIDFSIVEQVSIIVLYLRGSDLFLHQILPLNKSNDLKNQDIEVEELLRKFKLTVISHKQSSERNGSHEEEIKHIDPQMLVIGLLENVCSPYSRDPDRSNNEEGYEVTQKLTPVWYFKR</sequence>
<organism evidence="2 4">
    <name type="scientific">Mesotoga infera</name>
    <dbReference type="NCBI Taxonomy" id="1236046"/>
    <lineage>
        <taxon>Bacteria</taxon>
        <taxon>Thermotogati</taxon>
        <taxon>Thermotogota</taxon>
        <taxon>Thermotogae</taxon>
        <taxon>Kosmotogales</taxon>
        <taxon>Kosmotogaceae</taxon>
        <taxon>Mesotoga</taxon>
    </lineage>
</organism>
<dbReference type="Proteomes" id="UP000054260">
    <property type="component" value="Unassembled WGS sequence"/>
</dbReference>
<reference evidence="3 4" key="2">
    <citation type="journal article" date="2015" name="MBio">
        <title>Genome-Resolved Metagenomic Analysis Reveals Roles for Candidate Phyla and Other Microbial Community Members in Biogeochemical Transformations in Oil Reservoirs.</title>
        <authorList>
            <person name="Hu P."/>
            <person name="Tom L."/>
            <person name="Singh A."/>
            <person name="Thomas B.C."/>
            <person name="Baker B.J."/>
            <person name="Piceno Y.M."/>
            <person name="Andersen G.L."/>
            <person name="Banfield J.F."/>
        </authorList>
    </citation>
    <scope>NUCLEOTIDE SEQUENCE [LARGE SCALE GENOMIC DNA]</scope>
</reference>
<dbReference type="AlphaFoldDB" id="A0A101I612"/>